<dbReference type="PANTHER" id="PTHR30193:SF44">
    <property type="entry name" value="LACTOSE TRANSPORT SYSTEM PERMEASE PROTEIN LACF"/>
    <property type="match status" value="1"/>
</dbReference>
<dbReference type="GO" id="GO:0055085">
    <property type="term" value="P:transmembrane transport"/>
    <property type="evidence" value="ECO:0007669"/>
    <property type="project" value="InterPro"/>
</dbReference>
<evidence type="ECO:0000313" key="11">
    <source>
        <dbReference type="Proteomes" id="UP000215596"/>
    </source>
</evidence>
<proteinExistence type="inferred from homology"/>
<dbReference type="Proteomes" id="UP000435177">
    <property type="component" value="Unassembled WGS sequence"/>
</dbReference>
<dbReference type="RefSeq" id="WP_095263865.1">
    <property type="nucleotide sequence ID" value="NZ_NPBY01000013.1"/>
</dbReference>
<evidence type="ECO:0000256" key="6">
    <source>
        <dbReference type="ARBA" id="ARBA00023136"/>
    </source>
</evidence>
<evidence type="ECO:0000256" key="1">
    <source>
        <dbReference type="ARBA" id="ARBA00004651"/>
    </source>
</evidence>
<dbReference type="SUPFAM" id="SSF161098">
    <property type="entry name" value="MetI-like"/>
    <property type="match status" value="1"/>
</dbReference>
<dbReference type="Gene3D" id="1.10.3720.10">
    <property type="entry name" value="MetI-like"/>
    <property type="match status" value="1"/>
</dbReference>
<dbReference type="PANTHER" id="PTHR30193">
    <property type="entry name" value="ABC TRANSPORTER PERMEASE PROTEIN"/>
    <property type="match status" value="1"/>
</dbReference>
<dbReference type="Pfam" id="PF00528">
    <property type="entry name" value="BPD_transp_1"/>
    <property type="match status" value="1"/>
</dbReference>
<evidence type="ECO:0000256" key="2">
    <source>
        <dbReference type="ARBA" id="ARBA00022448"/>
    </source>
</evidence>
<dbReference type="PROSITE" id="PS50928">
    <property type="entry name" value="ABC_TM1"/>
    <property type="match status" value="1"/>
</dbReference>
<evidence type="ECO:0000256" key="7">
    <source>
        <dbReference type="RuleBase" id="RU363032"/>
    </source>
</evidence>
<keyword evidence="6 7" id="KW-0472">Membrane</keyword>
<evidence type="ECO:0000256" key="4">
    <source>
        <dbReference type="ARBA" id="ARBA00022692"/>
    </source>
</evidence>
<comment type="subcellular location">
    <subcellularLocation>
        <location evidence="1 7">Cell membrane</location>
        <topology evidence="1 7">Multi-pass membrane protein</topology>
    </subcellularLocation>
</comment>
<keyword evidence="4 7" id="KW-0812">Transmembrane</keyword>
<sequence length="305" mass="34547">MSKGFIYEIKKHRILYLMCVPALIVLMMFSYIPFAGVWMAFTDFNVVDGIFGSKFVGLDNFQYFFSKHSMGWKVTYNTLYINFFGLILGIVVPVSIAVLIHEIRHKTYKKLAQSMMFFPYFISWVVVGAILYGIFSTDVGIANNILNFFGLEPIRWYSEPKYWKWIIILSSVWKWSGYSSIIYLAAMSNFDGSLYEAAKVDGASKLQRILHLTVPMLKPTIIVLSLLSVGRIFYGDFGMVYGIVGNNPVLAEEVTVIDTYVYQSMRTLGFSYSTAIGLFQSLMGLILITAANKAAKKINDGEGLF</sequence>
<dbReference type="AlphaFoldDB" id="A0A268F1N3"/>
<dbReference type="GO" id="GO:0005886">
    <property type="term" value="C:plasma membrane"/>
    <property type="evidence" value="ECO:0007669"/>
    <property type="project" value="UniProtKB-SubCell"/>
</dbReference>
<keyword evidence="2 7" id="KW-0813">Transport</keyword>
<keyword evidence="3" id="KW-1003">Cell membrane</keyword>
<dbReference type="InterPro" id="IPR035906">
    <property type="entry name" value="MetI-like_sf"/>
</dbReference>
<reference evidence="10 11" key="1">
    <citation type="submission" date="2017-07" db="EMBL/GenBank/DDBJ databases">
        <title>Isolation and whole genome analysis of endospore-forming bacteria from heroin.</title>
        <authorList>
            <person name="Kalinowski J."/>
            <person name="Ahrens B."/>
            <person name="Al-Dilaimi A."/>
            <person name="Winkler A."/>
            <person name="Wibberg D."/>
            <person name="Schleenbecker U."/>
            <person name="Ruckert C."/>
            <person name="Wolfel R."/>
            <person name="Grass G."/>
        </authorList>
    </citation>
    <scope>NUCLEOTIDE SEQUENCE [LARGE SCALE GENOMIC DNA]</scope>
    <source>
        <strain evidence="10 11">7537-G1</strain>
    </source>
</reference>
<feature type="domain" description="ABC transmembrane type-1" evidence="8">
    <location>
        <begin position="75"/>
        <end position="291"/>
    </location>
</feature>
<dbReference type="CDD" id="cd06261">
    <property type="entry name" value="TM_PBP2"/>
    <property type="match status" value="1"/>
</dbReference>
<dbReference type="EMBL" id="WOAA01000003">
    <property type="protein sequence ID" value="MUG65693.1"/>
    <property type="molecule type" value="Genomic_DNA"/>
</dbReference>
<feature type="transmembrane region" description="Helical" evidence="7">
    <location>
        <begin position="14"/>
        <end position="41"/>
    </location>
</feature>
<comment type="similarity">
    <text evidence="7">Belongs to the binding-protein-dependent transport system permease family.</text>
</comment>
<protein>
    <submittedName>
        <fullName evidence="9">ABC transporter permease subunit</fullName>
    </submittedName>
    <submittedName>
        <fullName evidence="10">Sugar ABC transporter permease</fullName>
    </submittedName>
</protein>
<organism evidence="10 11">
    <name type="scientific">Paenibacillus campinasensis</name>
    <dbReference type="NCBI Taxonomy" id="66347"/>
    <lineage>
        <taxon>Bacteria</taxon>
        <taxon>Bacillati</taxon>
        <taxon>Bacillota</taxon>
        <taxon>Bacilli</taxon>
        <taxon>Bacillales</taxon>
        <taxon>Paenibacillaceae</taxon>
        <taxon>Paenibacillus</taxon>
    </lineage>
</organism>
<dbReference type="Proteomes" id="UP000215596">
    <property type="component" value="Unassembled WGS sequence"/>
</dbReference>
<feature type="transmembrane region" description="Helical" evidence="7">
    <location>
        <begin position="209"/>
        <end position="234"/>
    </location>
</feature>
<feature type="transmembrane region" description="Helical" evidence="7">
    <location>
        <begin position="162"/>
        <end position="188"/>
    </location>
</feature>
<gene>
    <name evidence="10" type="ORF">CHH67_04880</name>
    <name evidence="9" type="ORF">GNP94_06675</name>
</gene>
<feature type="transmembrane region" description="Helical" evidence="7">
    <location>
        <begin position="121"/>
        <end position="142"/>
    </location>
</feature>
<dbReference type="EMBL" id="NPBY01000013">
    <property type="protein sequence ID" value="PAD79269.1"/>
    <property type="molecule type" value="Genomic_DNA"/>
</dbReference>
<evidence type="ECO:0000256" key="5">
    <source>
        <dbReference type="ARBA" id="ARBA00022989"/>
    </source>
</evidence>
<evidence type="ECO:0000313" key="12">
    <source>
        <dbReference type="Proteomes" id="UP000435177"/>
    </source>
</evidence>
<keyword evidence="5 7" id="KW-1133">Transmembrane helix</keyword>
<evidence type="ECO:0000259" key="8">
    <source>
        <dbReference type="PROSITE" id="PS50928"/>
    </source>
</evidence>
<feature type="transmembrane region" description="Helical" evidence="7">
    <location>
        <begin position="270"/>
        <end position="291"/>
    </location>
</feature>
<dbReference type="InterPro" id="IPR051393">
    <property type="entry name" value="ABC_transporter_permease"/>
</dbReference>
<dbReference type="OrthoDB" id="9785836at2"/>
<dbReference type="InterPro" id="IPR000515">
    <property type="entry name" value="MetI-like"/>
</dbReference>
<evidence type="ECO:0000313" key="10">
    <source>
        <dbReference type="EMBL" id="PAD79269.1"/>
    </source>
</evidence>
<evidence type="ECO:0000256" key="3">
    <source>
        <dbReference type="ARBA" id="ARBA00022475"/>
    </source>
</evidence>
<reference evidence="9 12" key="2">
    <citation type="submission" date="2019-11" db="EMBL/GenBank/DDBJ databases">
        <title>Draft genome sequences of five Paenibacillus species of dairy origin.</title>
        <authorList>
            <person name="Olajide A.M."/>
            <person name="Chen S."/>
            <person name="Lapointe G."/>
        </authorList>
    </citation>
    <scope>NUCLEOTIDE SEQUENCE [LARGE SCALE GENOMIC DNA]</scope>
    <source>
        <strain evidence="9 12">3CS1</strain>
    </source>
</reference>
<keyword evidence="12" id="KW-1185">Reference proteome</keyword>
<name>A0A268F1N3_9BACL</name>
<accession>A0A268F1N3</accession>
<evidence type="ECO:0000313" key="9">
    <source>
        <dbReference type="EMBL" id="MUG65693.1"/>
    </source>
</evidence>
<feature type="transmembrane region" description="Helical" evidence="7">
    <location>
        <begin position="79"/>
        <end position="100"/>
    </location>
</feature>
<comment type="caution">
    <text evidence="10">The sequence shown here is derived from an EMBL/GenBank/DDBJ whole genome shotgun (WGS) entry which is preliminary data.</text>
</comment>